<dbReference type="InterPro" id="IPR050052">
    <property type="entry name" value="ATP-dep_Clp_protease_ClpX"/>
</dbReference>
<dbReference type="NCBIfam" id="NF003544">
    <property type="entry name" value="PRK05201.1"/>
    <property type="match status" value="1"/>
</dbReference>
<dbReference type="Pfam" id="PF00004">
    <property type="entry name" value="AAA"/>
    <property type="match status" value="1"/>
</dbReference>
<evidence type="ECO:0000256" key="6">
    <source>
        <dbReference type="ARBA" id="ARBA00023186"/>
    </source>
</evidence>
<dbReference type="NCBIfam" id="TIGR00390">
    <property type="entry name" value="hslU"/>
    <property type="match status" value="1"/>
</dbReference>
<dbReference type="CDD" id="cd19498">
    <property type="entry name" value="RecA-like_HslU"/>
    <property type="match status" value="1"/>
</dbReference>
<evidence type="ECO:0000313" key="11">
    <source>
        <dbReference type="Proteomes" id="UP000599024"/>
    </source>
</evidence>
<evidence type="ECO:0000259" key="9">
    <source>
        <dbReference type="SMART" id="SM01086"/>
    </source>
</evidence>
<dbReference type="SUPFAM" id="SSF52540">
    <property type="entry name" value="P-loop containing nucleoside triphosphate hydrolases"/>
    <property type="match status" value="1"/>
</dbReference>
<name>A0A8J6N821_9BACT</name>
<dbReference type="GO" id="GO:0009376">
    <property type="term" value="C:HslUV protease complex"/>
    <property type="evidence" value="ECO:0007669"/>
    <property type="project" value="UniProtKB-UniRule"/>
</dbReference>
<dbReference type="EMBL" id="JACNLK010000041">
    <property type="protein sequence ID" value="MBC8208498.1"/>
    <property type="molecule type" value="Genomic_DNA"/>
</dbReference>
<feature type="binding site" evidence="7">
    <location>
        <position position="423"/>
    </location>
    <ligand>
        <name>ATP</name>
        <dbReference type="ChEBI" id="CHEBI:30616"/>
    </ligand>
</feature>
<feature type="domain" description="Clp ATPase C-terminal" evidence="9">
    <location>
        <begin position="365"/>
        <end position="459"/>
    </location>
</feature>
<dbReference type="InterPro" id="IPR019489">
    <property type="entry name" value="Clp_ATPase_C"/>
</dbReference>
<dbReference type="PANTHER" id="PTHR48102:SF3">
    <property type="entry name" value="ATP-DEPENDENT PROTEASE ATPASE SUBUNIT HSLU"/>
    <property type="match status" value="1"/>
</dbReference>
<dbReference type="InterPro" id="IPR004491">
    <property type="entry name" value="HslU"/>
</dbReference>
<dbReference type="InterPro" id="IPR003959">
    <property type="entry name" value="ATPase_AAA_core"/>
</dbReference>
<comment type="function">
    <text evidence="7">ATPase subunit of a proteasome-like degradation complex; this subunit has chaperone activity. The binding of ATP and its subsequent hydrolysis by HslU are essential for unfolding of protein substrates subsequently hydrolyzed by HslV. HslU recognizes the N-terminal part of its protein substrates and unfolds these before they are guided to HslV for hydrolysis.</text>
</comment>
<dbReference type="SMART" id="SM00382">
    <property type="entry name" value="AAA"/>
    <property type="match status" value="1"/>
</dbReference>
<evidence type="ECO:0000256" key="1">
    <source>
        <dbReference type="ARBA" id="ARBA00004496"/>
    </source>
</evidence>
<feature type="binding site" evidence="7">
    <location>
        <position position="351"/>
    </location>
    <ligand>
        <name>ATP</name>
        <dbReference type="ChEBI" id="CHEBI:30616"/>
    </ligand>
</feature>
<reference evidence="10 11" key="1">
    <citation type="submission" date="2020-08" db="EMBL/GenBank/DDBJ databases">
        <title>Bridging the membrane lipid divide: bacteria of the FCB group superphylum have the potential to synthesize archaeal ether lipids.</title>
        <authorList>
            <person name="Villanueva L."/>
            <person name="Von Meijenfeldt F.A.B."/>
            <person name="Westbye A.B."/>
            <person name="Yadav S."/>
            <person name="Hopmans E.C."/>
            <person name="Dutilh B.E."/>
            <person name="Sinninghe Damste J.S."/>
        </authorList>
    </citation>
    <scope>NUCLEOTIDE SEQUENCE [LARGE SCALE GENOMIC DNA]</scope>
    <source>
        <strain evidence="10">NIOZ-UU81</strain>
    </source>
</reference>
<comment type="caution">
    <text evidence="10">The sequence shown here is derived from an EMBL/GenBank/DDBJ whole genome shotgun (WGS) entry which is preliminary data.</text>
</comment>
<feature type="binding site" evidence="7">
    <location>
        <position position="21"/>
    </location>
    <ligand>
        <name>ATP</name>
        <dbReference type="ChEBI" id="CHEBI:30616"/>
    </ligand>
</feature>
<dbReference type="AlphaFoldDB" id="A0A8J6N821"/>
<protein>
    <recommendedName>
        <fullName evidence="7">ATP-dependent protease ATPase subunit HslU</fullName>
    </recommendedName>
    <alternativeName>
        <fullName evidence="7">Unfoldase HslU</fullName>
    </alternativeName>
</protein>
<dbReference type="Proteomes" id="UP000599024">
    <property type="component" value="Unassembled WGS sequence"/>
</dbReference>
<keyword evidence="3 7" id="KW-0963">Cytoplasm</keyword>
<gene>
    <name evidence="7 10" type="primary">hslU</name>
    <name evidence="10" type="ORF">H8E79_04960</name>
</gene>
<dbReference type="GO" id="GO:0043335">
    <property type="term" value="P:protein unfolding"/>
    <property type="evidence" value="ECO:0007669"/>
    <property type="project" value="UniProtKB-UniRule"/>
</dbReference>
<feature type="domain" description="AAA+ ATPase" evidence="8">
    <location>
        <begin position="52"/>
        <end position="362"/>
    </location>
</feature>
<keyword evidence="10" id="KW-0645">Protease</keyword>
<dbReference type="GO" id="GO:0036402">
    <property type="term" value="F:proteasome-activating activity"/>
    <property type="evidence" value="ECO:0007669"/>
    <property type="project" value="UniProtKB-UniRule"/>
</dbReference>
<keyword evidence="5 7" id="KW-0067">ATP-binding</keyword>
<keyword evidence="4 7" id="KW-0547">Nucleotide-binding</keyword>
<dbReference type="HAMAP" id="MF_00249">
    <property type="entry name" value="HslU"/>
    <property type="match status" value="1"/>
</dbReference>
<dbReference type="Gene3D" id="1.10.8.60">
    <property type="match status" value="1"/>
</dbReference>
<dbReference type="GO" id="GO:0016887">
    <property type="term" value="F:ATP hydrolysis activity"/>
    <property type="evidence" value="ECO:0007669"/>
    <property type="project" value="InterPro"/>
</dbReference>
<dbReference type="FunFam" id="3.40.50.300:FF:000213">
    <property type="entry name" value="ATP-dependent protease ATPase subunit HslU"/>
    <property type="match status" value="1"/>
</dbReference>
<feature type="binding site" evidence="7">
    <location>
        <position position="285"/>
    </location>
    <ligand>
        <name>ATP</name>
        <dbReference type="ChEBI" id="CHEBI:30616"/>
    </ligand>
</feature>
<evidence type="ECO:0000259" key="8">
    <source>
        <dbReference type="SMART" id="SM00382"/>
    </source>
</evidence>
<dbReference type="InterPro" id="IPR003593">
    <property type="entry name" value="AAA+_ATPase"/>
</dbReference>
<sequence length="473" mass="52782">MNPMQSMIPKEIVTELDKYIVGQADAKRSVAIALRNRWRRRQVESPLREEIAPKNIIMIGPTGVGKTEIARRLATLAQSPFLKVEASKFTEVGYVGRDVESMVRDLVEIAINMVKDEQKERTQGLAEVNAEDRILDILLPPSPAHGEAAQQGPAGASSFIIQDSEQSVLPAAPSPDPVESSTREKFREMLRAGKLDDRELELDLVESRSTPMVEVMGVSGMEDMQSNLQDAFSKIFPKKKKKRKLKVPEALKGLIQEETERLVDMDKVMEEALHRTEQSGIIFLDEIDKIASRSSGGQGPEVSREGVQRDLLPIVEGSTVTTKHGMVKTDHILFIASGAFHMAKPSDLIPELQGRFPIRVELHSLGRDEFVRILTEPENALIKQYIALMATEGVELVFETESILELAELAVQVNEKTEEIGARRLHTVMERVLDELSFDASERGGERFVVTAAYVKEQLAGIVHDQDLSRYIL</sequence>
<accession>A0A8J6N821</accession>
<dbReference type="FunFam" id="3.40.50.300:FF:000220">
    <property type="entry name" value="ATP-dependent protease ATPase subunit HslU"/>
    <property type="match status" value="1"/>
</dbReference>
<feature type="binding site" evidence="7">
    <location>
        <begin position="63"/>
        <end position="68"/>
    </location>
    <ligand>
        <name>ATP</name>
        <dbReference type="ChEBI" id="CHEBI:30616"/>
    </ligand>
</feature>
<organism evidence="10 11">
    <name type="scientific">Candidatus Desulfatifera sulfidica</name>
    <dbReference type="NCBI Taxonomy" id="2841691"/>
    <lineage>
        <taxon>Bacteria</taxon>
        <taxon>Pseudomonadati</taxon>
        <taxon>Thermodesulfobacteriota</taxon>
        <taxon>Desulfobulbia</taxon>
        <taxon>Desulfobulbales</taxon>
        <taxon>Desulfobulbaceae</taxon>
        <taxon>Candidatus Desulfatifera</taxon>
    </lineage>
</organism>
<comment type="subunit">
    <text evidence="7">A double ring-shaped homohexamer of HslV is capped on each side by a ring-shaped HslU homohexamer. The assembly of the HslU/HslV complex is dependent on binding of ATP.</text>
</comment>
<keyword evidence="10" id="KW-0378">Hydrolase</keyword>
<dbReference type="PANTHER" id="PTHR48102">
    <property type="entry name" value="ATP-DEPENDENT CLP PROTEASE ATP-BINDING SUBUNIT CLPX-LIKE, MITOCHONDRIAL-RELATED"/>
    <property type="match status" value="1"/>
</dbReference>
<evidence type="ECO:0000256" key="2">
    <source>
        <dbReference type="ARBA" id="ARBA00009771"/>
    </source>
</evidence>
<keyword evidence="6 7" id="KW-0143">Chaperone</keyword>
<dbReference type="Gene3D" id="1.10.8.10">
    <property type="entry name" value="DNA helicase RuvA subunit, C-terminal domain"/>
    <property type="match status" value="1"/>
</dbReference>
<proteinExistence type="inferred from homology"/>
<dbReference type="Gene3D" id="3.40.50.300">
    <property type="entry name" value="P-loop containing nucleotide triphosphate hydrolases"/>
    <property type="match status" value="2"/>
</dbReference>
<evidence type="ECO:0000256" key="3">
    <source>
        <dbReference type="ARBA" id="ARBA00022490"/>
    </source>
</evidence>
<evidence type="ECO:0000313" key="10">
    <source>
        <dbReference type="EMBL" id="MBC8208498.1"/>
    </source>
</evidence>
<evidence type="ECO:0000256" key="4">
    <source>
        <dbReference type="ARBA" id="ARBA00022741"/>
    </source>
</evidence>
<comment type="similarity">
    <text evidence="2 7">Belongs to the ClpX chaperone family. HslU subfamily.</text>
</comment>
<comment type="subcellular location">
    <subcellularLocation>
        <location evidence="1 7">Cytoplasm</location>
    </subcellularLocation>
</comment>
<dbReference type="GO" id="GO:0005524">
    <property type="term" value="F:ATP binding"/>
    <property type="evidence" value="ECO:0007669"/>
    <property type="project" value="UniProtKB-UniRule"/>
</dbReference>
<evidence type="ECO:0000256" key="7">
    <source>
        <dbReference type="HAMAP-Rule" id="MF_00249"/>
    </source>
</evidence>
<evidence type="ECO:0000256" key="5">
    <source>
        <dbReference type="ARBA" id="ARBA00022840"/>
    </source>
</evidence>
<dbReference type="SMART" id="SM01086">
    <property type="entry name" value="ClpB_D2-small"/>
    <property type="match status" value="1"/>
</dbReference>
<dbReference type="GO" id="GO:0008233">
    <property type="term" value="F:peptidase activity"/>
    <property type="evidence" value="ECO:0007669"/>
    <property type="project" value="UniProtKB-KW"/>
</dbReference>
<dbReference type="InterPro" id="IPR027417">
    <property type="entry name" value="P-loop_NTPase"/>
</dbReference>
<dbReference type="Pfam" id="PF07724">
    <property type="entry name" value="AAA_2"/>
    <property type="match status" value="1"/>
</dbReference>